<protein>
    <recommendedName>
        <fullName evidence="4">Beta-lactamase-inhibitor-like PepSY-like domain-containing protein</fullName>
    </recommendedName>
</protein>
<dbReference type="RefSeq" id="WP_169607145.1">
    <property type="nucleotide sequence ID" value="NZ_CP051682.1"/>
</dbReference>
<keyword evidence="1" id="KW-0732">Signal</keyword>
<reference evidence="2 3" key="1">
    <citation type="submission" date="2020-04" db="EMBL/GenBank/DDBJ databases">
        <title>Genome sequencing of novel species.</title>
        <authorList>
            <person name="Heo J."/>
            <person name="Kim S.-J."/>
            <person name="Kim J.-S."/>
            <person name="Hong S.-B."/>
            <person name="Kwon S.-W."/>
        </authorList>
    </citation>
    <scope>NUCLEOTIDE SEQUENCE [LARGE SCALE GENOMIC DNA]</scope>
    <source>
        <strain evidence="2 3">F39-2</strain>
    </source>
</reference>
<evidence type="ECO:0000313" key="3">
    <source>
        <dbReference type="Proteomes" id="UP000503278"/>
    </source>
</evidence>
<feature type="signal peptide" evidence="1">
    <location>
        <begin position="1"/>
        <end position="21"/>
    </location>
</feature>
<name>A0A7L5DZ37_9SPHI</name>
<dbReference type="AlphaFoldDB" id="A0A7L5DZ37"/>
<dbReference type="Gene3D" id="3.10.450.360">
    <property type="match status" value="1"/>
</dbReference>
<dbReference type="EMBL" id="CP051682">
    <property type="protein sequence ID" value="QJD96061.1"/>
    <property type="molecule type" value="Genomic_DNA"/>
</dbReference>
<dbReference type="KEGG" id="mrob:HH214_09325"/>
<dbReference type="Proteomes" id="UP000503278">
    <property type="component" value="Chromosome"/>
</dbReference>
<sequence length="161" mass="18323">MILLAASITLASLWLSSAVCAEPGPGHVIPPNVVHAYQAQYGNAEFRSWTVNADHYIARFKLRHKLRESFYKADGSWLKTETRYKYSGRLPAGVKQALHQTPYQSWYFDRIVRTETPQQVVYTIRADNSPLLDADHDYVFRKYVTLSFDAAGRLTKVSPGN</sequence>
<organism evidence="2 3">
    <name type="scientific">Mucilaginibacter robiniae</name>
    <dbReference type="NCBI Taxonomy" id="2728022"/>
    <lineage>
        <taxon>Bacteria</taxon>
        <taxon>Pseudomonadati</taxon>
        <taxon>Bacteroidota</taxon>
        <taxon>Sphingobacteriia</taxon>
        <taxon>Sphingobacteriales</taxon>
        <taxon>Sphingobacteriaceae</taxon>
        <taxon>Mucilaginibacter</taxon>
    </lineage>
</organism>
<evidence type="ECO:0000256" key="1">
    <source>
        <dbReference type="SAM" id="SignalP"/>
    </source>
</evidence>
<proteinExistence type="predicted"/>
<accession>A0A7L5DZ37</accession>
<keyword evidence="3" id="KW-1185">Reference proteome</keyword>
<dbReference type="SUPFAM" id="SSF160574">
    <property type="entry name" value="BT0923-like"/>
    <property type="match status" value="1"/>
</dbReference>
<evidence type="ECO:0000313" key="2">
    <source>
        <dbReference type="EMBL" id="QJD96061.1"/>
    </source>
</evidence>
<evidence type="ECO:0008006" key="4">
    <source>
        <dbReference type="Google" id="ProtNLM"/>
    </source>
</evidence>
<gene>
    <name evidence="2" type="ORF">HH214_09325</name>
</gene>
<feature type="chain" id="PRO_5029847211" description="Beta-lactamase-inhibitor-like PepSY-like domain-containing protein" evidence="1">
    <location>
        <begin position="22"/>
        <end position="161"/>
    </location>
</feature>